<reference evidence="2" key="2">
    <citation type="submission" date="2021-04" db="EMBL/GenBank/DDBJ databases">
        <authorList>
            <person name="Zhang T."/>
            <person name="Zhang Y."/>
            <person name="Lu D."/>
            <person name="Zuo D."/>
            <person name="Du Z."/>
        </authorList>
    </citation>
    <scope>NUCLEOTIDE SEQUENCE</scope>
    <source>
        <strain evidence="2">JR1</strain>
    </source>
</reference>
<evidence type="ECO:0000259" key="1">
    <source>
        <dbReference type="Pfam" id="PF13439"/>
    </source>
</evidence>
<keyword evidence="2" id="KW-0328">Glycosyltransferase</keyword>
<dbReference type="AlphaFoldDB" id="A0A941IYZ1"/>
<evidence type="ECO:0000313" key="3">
    <source>
        <dbReference type="Proteomes" id="UP000679220"/>
    </source>
</evidence>
<comment type="caution">
    <text evidence="2">The sequence shown here is derived from an EMBL/GenBank/DDBJ whole genome shotgun (WGS) entry which is preliminary data.</text>
</comment>
<dbReference type="EMBL" id="JAGTAR010000033">
    <property type="protein sequence ID" value="MBR8537495.1"/>
    <property type="molecule type" value="Genomic_DNA"/>
</dbReference>
<dbReference type="EC" id="2.4.-.-" evidence="2"/>
<feature type="domain" description="Glycosyltransferase subfamily 4-like N-terminal" evidence="1">
    <location>
        <begin position="19"/>
        <end position="162"/>
    </location>
</feature>
<evidence type="ECO:0000313" key="2">
    <source>
        <dbReference type="EMBL" id="MBR8537495.1"/>
    </source>
</evidence>
<keyword evidence="3" id="KW-1185">Reference proteome</keyword>
<dbReference type="RefSeq" id="WP_212192520.1">
    <property type="nucleotide sequence ID" value="NZ_JAGTAR010000033.1"/>
</dbReference>
<dbReference type="Proteomes" id="UP000679220">
    <property type="component" value="Unassembled WGS sequence"/>
</dbReference>
<gene>
    <name evidence="2" type="ORF">KDU71_18140</name>
</gene>
<protein>
    <submittedName>
        <fullName evidence="2">Glycosyltransferase</fullName>
        <ecNumber evidence="2">2.4.-.-</ecNumber>
    </submittedName>
</protein>
<reference evidence="2" key="1">
    <citation type="journal article" date="2018" name="Int. J. Syst. Evol. Microbiol.">
        <title>Carboxylicivirga sediminis sp. nov., isolated from coastal sediment.</title>
        <authorList>
            <person name="Wang F.Q."/>
            <person name="Ren L.H."/>
            <person name="Zou R.J."/>
            <person name="Sun Y.Z."/>
            <person name="Liu X.J."/>
            <person name="Jiang F."/>
            <person name="Liu L.J."/>
        </authorList>
    </citation>
    <scope>NUCLEOTIDE SEQUENCE</scope>
    <source>
        <strain evidence="2">JR1</strain>
    </source>
</reference>
<dbReference type="Pfam" id="PF13692">
    <property type="entry name" value="Glyco_trans_1_4"/>
    <property type="match status" value="1"/>
</dbReference>
<keyword evidence="2" id="KW-0808">Transferase</keyword>
<dbReference type="InterPro" id="IPR028098">
    <property type="entry name" value="Glyco_trans_4-like_N"/>
</dbReference>
<name>A0A941IYZ1_9BACT</name>
<organism evidence="2 3">
    <name type="scientific">Carboxylicivirga sediminis</name>
    <dbReference type="NCBI Taxonomy" id="2006564"/>
    <lineage>
        <taxon>Bacteria</taxon>
        <taxon>Pseudomonadati</taxon>
        <taxon>Bacteroidota</taxon>
        <taxon>Bacteroidia</taxon>
        <taxon>Marinilabiliales</taxon>
        <taxon>Marinilabiliaceae</taxon>
        <taxon>Carboxylicivirga</taxon>
    </lineage>
</organism>
<dbReference type="SUPFAM" id="SSF53756">
    <property type="entry name" value="UDP-Glycosyltransferase/glycogen phosphorylase"/>
    <property type="match status" value="1"/>
</dbReference>
<dbReference type="Pfam" id="PF13439">
    <property type="entry name" value="Glyco_transf_4"/>
    <property type="match status" value="1"/>
</dbReference>
<proteinExistence type="predicted"/>
<sequence>MKIAYVMASHVPSKNANSVHVMKMCQSLAKLGHEVTLYSIFVEGIAEKGVDDVYEFYGVEPNFKIESIYFPANARLMKYRFVYLAISKLIKWQPDLVYFRGVLAAYYLNLRSRIPFILESHGPVLQSGKKQNQWMLKRLLKSKQLKQFVVITEALKDIYQTDKTFTKANVNTLMLADGSDRVPDFEKINDFALHKDALQVGYFGHLYKGRGIDIILAVAKKLEHYDFHIVGGKQKDIEYWKAQAEGITNIRFHGHVSPGMVYKYRNSCDILLAPYQQKVYVAGGQQESAQYMSPLKVFEYMASRKAIICSDMPVLREVLSEKNALLVQPDSPEQWSDAIVKLEDITLRNRIAEEAYKEFNEHYTWDKRAVLALNGIKL</sequence>
<dbReference type="PANTHER" id="PTHR12526">
    <property type="entry name" value="GLYCOSYLTRANSFERASE"/>
    <property type="match status" value="1"/>
</dbReference>
<accession>A0A941IYZ1</accession>
<dbReference type="GO" id="GO:0016757">
    <property type="term" value="F:glycosyltransferase activity"/>
    <property type="evidence" value="ECO:0007669"/>
    <property type="project" value="UniProtKB-KW"/>
</dbReference>
<dbReference type="PANTHER" id="PTHR12526:SF622">
    <property type="entry name" value="GLYCOSYLTRANSFERASE (GROUP I)"/>
    <property type="match status" value="1"/>
</dbReference>
<dbReference type="Gene3D" id="3.40.50.2000">
    <property type="entry name" value="Glycogen Phosphorylase B"/>
    <property type="match status" value="2"/>
</dbReference>